<dbReference type="SMART" id="SM00345">
    <property type="entry name" value="HTH_GNTR"/>
    <property type="match status" value="1"/>
</dbReference>
<dbReference type="Proteomes" id="UP000642819">
    <property type="component" value="Unassembled WGS sequence"/>
</dbReference>
<protein>
    <submittedName>
        <fullName evidence="5">Transcriptional regulator</fullName>
    </submittedName>
</protein>
<gene>
    <name evidence="5" type="ORF">GCM10008096_03170</name>
</gene>
<dbReference type="PANTHER" id="PTHR43537:SF5">
    <property type="entry name" value="UXU OPERON TRANSCRIPTIONAL REGULATOR"/>
    <property type="match status" value="1"/>
</dbReference>
<dbReference type="InterPro" id="IPR036390">
    <property type="entry name" value="WH_DNA-bd_sf"/>
</dbReference>
<comment type="caution">
    <text evidence="5">The sequence shown here is derived from an EMBL/GenBank/DDBJ whole genome shotgun (WGS) entry which is preliminary data.</text>
</comment>
<dbReference type="Pfam" id="PF07729">
    <property type="entry name" value="FCD"/>
    <property type="match status" value="1"/>
</dbReference>
<sequence>MNRNAAKPATPRAYETVLQGVEADLRSGNLKLGDQLPGERALAEKHGISRASVRDAIRILDVMGVVRTSTGSGPSSGAVIISRPAAGISTALRMHIASAQLSIEEIVQTRVLLEMWAAQSTDLAAAPERAADVLAEAEALLEEMESPGVERQQFHDLDARFHVLLASLAGNAVIEAMMESLRLAIRDYVADSVSSDESWSPVVAVLKEQHRGIFDAVTGGRGDQAAELLREHIEWFHREVR</sequence>
<dbReference type="SUPFAM" id="SSF46785">
    <property type="entry name" value="Winged helix' DNA-binding domain"/>
    <property type="match status" value="1"/>
</dbReference>
<evidence type="ECO:0000313" key="6">
    <source>
        <dbReference type="Proteomes" id="UP000642819"/>
    </source>
</evidence>
<dbReference type="SUPFAM" id="SSF48008">
    <property type="entry name" value="GntR ligand-binding domain-like"/>
    <property type="match status" value="1"/>
</dbReference>
<dbReference type="InterPro" id="IPR011711">
    <property type="entry name" value="GntR_C"/>
</dbReference>
<dbReference type="InterPro" id="IPR036388">
    <property type="entry name" value="WH-like_DNA-bd_sf"/>
</dbReference>
<organism evidence="5 6">
    <name type="scientific">Zhihengliuella salsuginis</name>
    <dbReference type="NCBI Taxonomy" id="578222"/>
    <lineage>
        <taxon>Bacteria</taxon>
        <taxon>Bacillati</taxon>
        <taxon>Actinomycetota</taxon>
        <taxon>Actinomycetes</taxon>
        <taxon>Micrococcales</taxon>
        <taxon>Micrococcaceae</taxon>
        <taxon>Zhihengliuella</taxon>
    </lineage>
</organism>
<evidence type="ECO:0000256" key="3">
    <source>
        <dbReference type="ARBA" id="ARBA00023163"/>
    </source>
</evidence>
<accession>A0ABQ3GB23</accession>
<reference evidence="6" key="1">
    <citation type="journal article" date="2019" name="Int. J. Syst. Evol. Microbiol.">
        <title>The Global Catalogue of Microorganisms (GCM) 10K type strain sequencing project: providing services to taxonomists for standard genome sequencing and annotation.</title>
        <authorList>
            <consortium name="The Broad Institute Genomics Platform"/>
            <consortium name="The Broad Institute Genome Sequencing Center for Infectious Disease"/>
            <person name="Wu L."/>
            <person name="Ma J."/>
        </authorList>
    </citation>
    <scope>NUCLEOTIDE SEQUENCE [LARGE SCALE GENOMIC DNA]</scope>
    <source>
        <strain evidence="6">KCTC 19466</strain>
    </source>
</reference>
<keyword evidence="3" id="KW-0804">Transcription</keyword>
<dbReference type="Pfam" id="PF00392">
    <property type="entry name" value="GntR"/>
    <property type="match status" value="1"/>
</dbReference>
<evidence type="ECO:0000256" key="1">
    <source>
        <dbReference type="ARBA" id="ARBA00023015"/>
    </source>
</evidence>
<feature type="domain" description="HTH gntR-type" evidence="4">
    <location>
        <begin position="11"/>
        <end position="83"/>
    </location>
</feature>
<evidence type="ECO:0000259" key="4">
    <source>
        <dbReference type="PROSITE" id="PS50949"/>
    </source>
</evidence>
<dbReference type="RefSeq" id="WP_189348343.1">
    <property type="nucleotide sequence ID" value="NZ_BMXK01000001.1"/>
</dbReference>
<evidence type="ECO:0000256" key="2">
    <source>
        <dbReference type="ARBA" id="ARBA00023125"/>
    </source>
</evidence>
<dbReference type="Gene3D" id="1.10.10.10">
    <property type="entry name" value="Winged helix-like DNA-binding domain superfamily/Winged helix DNA-binding domain"/>
    <property type="match status" value="1"/>
</dbReference>
<keyword evidence="6" id="KW-1185">Reference proteome</keyword>
<keyword evidence="1" id="KW-0805">Transcription regulation</keyword>
<dbReference type="PROSITE" id="PS50949">
    <property type="entry name" value="HTH_GNTR"/>
    <property type="match status" value="1"/>
</dbReference>
<proteinExistence type="predicted"/>
<dbReference type="EMBL" id="BMXK01000001">
    <property type="protein sequence ID" value="GHD00193.1"/>
    <property type="molecule type" value="Genomic_DNA"/>
</dbReference>
<dbReference type="PRINTS" id="PR00035">
    <property type="entry name" value="HTHGNTR"/>
</dbReference>
<dbReference type="Gene3D" id="1.20.120.530">
    <property type="entry name" value="GntR ligand-binding domain-like"/>
    <property type="match status" value="1"/>
</dbReference>
<dbReference type="InterPro" id="IPR008920">
    <property type="entry name" value="TF_FadR/GntR_C"/>
</dbReference>
<name>A0ABQ3GB23_9MICC</name>
<evidence type="ECO:0000313" key="5">
    <source>
        <dbReference type="EMBL" id="GHD00193.1"/>
    </source>
</evidence>
<dbReference type="PANTHER" id="PTHR43537">
    <property type="entry name" value="TRANSCRIPTIONAL REGULATOR, GNTR FAMILY"/>
    <property type="match status" value="1"/>
</dbReference>
<dbReference type="CDD" id="cd07377">
    <property type="entry name" value="WHTH_GntR"/>
    <property type="match status" value="1"/>
</dbReference>
<keyword evidence="2" id="KW-0238">DNA-binding</keyword>
<dbReference type="InterPro" id="IPR000524">
    <property type="entry name" value="Tscrpt_reg_HTH_GntR"/>
</dbReference>
<dbReference type="SMART" id="SM00895">
    <property type="entry name" value="FCD"/>
    <property type="match status" value="1"/>
</dbReference>